<evidence type="ECO:0000256" key="9">
    <source>
        <dbReference type="RuleBase" id="RU364149"/>
    </source>
</evidence>
<feature type="domain" description="Mediator complex subunit Med16 N-terminal" evidence="10">
    <location>
        <begin position="145"/>
        <end position="480"/>
    </location>
</feature>
<protein>
    <recommendedName>
        <fullName evidence="3 9">Mediator of RNA polymerase II transcription subunit 16</fullName>
    </recommendedName>
    <alternativeName>
        <fullName evidence="8 9">Mediator complex subunit 16</fullName>
    </alternativeName>
</protein>
<dbReference type="GO" id="GO:0045893">
    <property type="term" value="P:positive regulation of DNA-templated transcription"/>
    <property type="evidence" value="ECO:0007669"/>
    <property type="project" value="TreeGrafter"/>
</dbReference>
<dbReference type="AlphaFoldDB" id="A0AAN6LTS3"/>
<feature type="domain" description="Mediator complex subunit 16 C-terminal" evidence="11">
    <location>
        <begin position="838"/>
        <end position="932"/>
    </location>
</feature>
<comment type="function">
    <text evidence="9">Component of the Mediator complex, a coactivator involved in the regulated transcription of nearly all RNA polymerase II-dependent genes. Mediator functions as a bridge to convey information from gene-specific regulatory proteins to the basal RNA polymerase II transcription machinery. Mediator is recruited to promoters by direct interactions with regulatory proteins and serves as a scaffold for the assembly of a functional preinitiation complex with RNA polymerase II and the general transcription factors.</text>
</comment>
<evidence type="ECO:0000256" key="2">
    <source>
        <dbReference type="ARBA" id="ARBA00006543"/>
    </source>
</evidence>
<evidence type="ECO:0000313" key="12">
    <source>
        <dbReference type="EMBL" id="KAK3203952.1"/>
    </source>
</evidence>
<dbReference type="InterPro" id="IPR048338">
    <property type="entry name" value="Mediator_Med16"/>
</dbReference>
<name>A0AAN6LTS3_9PLEO</name>
<dbReference type="Pfam" id="PF11635">
    <property type="entry name" value="Med16_N"/>
    <property type="match status" value="1"/>
</dbReference>
<accession>A0AAN6LTS3</accession>
<evidence type="ECO:0000256" key="8">
    <source>
        <dbReference type="ARBA" id="ARBA00032015"/>
    </source>
</evidence>
<keyword evidence="4 9" id="KW-0805">Transcription regulation</keyword>
<evidence type="ECO:0000259" key="11">
    <source>
        <dbReference type="Pfam" id="PF20719"/>
    </source>
</evidence>
<dbReference type="PANTHER" id="PTHR13224">
    <property type="entry name" value="THYROID HORMONE RECEPTOR-ASSOCIATED PROTEIN-RELATED"/>
    <property type="match status" value="1"/>
</dbReference>
<keyword evidence="13" id="KW-1185">Reference proteome</keyword>
<keyword evidence="6 9" id="KW-0804">Transcription</keyword>
<comment type="subunit">
    <text evidence="9">Component of the Mediator complex.</text>
</comment>
<comment type="subcellular location">
    <subcellularLocation>
        <location evidence="1 9">Nucleus</location>
    </subcellularLocation>
</comment>
<evidence type="ECO:0000256" key="1">
    <source>
        <dbReference type="ARBA" id="ARBA00004123"/>
    </source>
</evidence>
<dbReference type="SUPFAM" id="SSF69322">
    <property type="entry name" value="Tricorn protease domain 2"/>
    <property type="match status" value="1"/>
</dbReference>
<evidence type="ECO:0000256" key="4">
    <source>
        <dbReference type="ARBA" id="ARBA00023015"/>
    </source>
</evidence>
<organism evidence="12 13">
    <name type="scientific">Pseudopithomyces chartarum</name>
    <dbReference type="NCBI Taxonomy" id="1892770"/>
    <lineage>
        <taxon>Eukaryota</taxon>
        <taxon>Fungi</taxon>
        <taxon>Dikarya</taxon>
        <taxon>Ascomycota</taxon>
        <taxon>Pezizomycotina</taxon>
        <taxon>Dothideomycetes</taxon>
        <taxon>Pleosporomycetidae</taxon>
        <taxon>Pleosporales</taxon>
        <taxon>Massarineae</taxon>
        <taxon>Didymosphaeriaceae</taxon>
        <taxon>Pseudopithomyces</taxon>
    </lineage>
</organism>
<evidence type="ECO:0000256" key="5">
    <source>
        <dbReference type="ARBA" id="ARBA00023159"/>
    </source>
</evidence>
<evidence type="ECO:0000313" key="13">
    <source>
        <dbReference type="Proteomes" id="UP001280581"/>
    </source>
</evidence>
<evidence type="ECO:0000259" key="10">
    <source>
        <dbReference type="Pfam" id="PF11635"/>
    </source>
</evidence>
<evidence type="ECO:0000256" key="6">
    <source>
        <dbReference type="ARBA" id="ARBA00023163"/>
    </source>
</evidence>
<evidence type="ECO:0000256" key="3">
    <source>
        <dbReference type="ARBA" id="ARBA00019614"/>
    </source>
</evidence>
<comment type="similarity">
    <text evidence="2 9">Belongs to the Mediator complex subunit 16 family.</text>
</comment>
<sequence>MEDQTYNGMDVDDLFGDSEQVALPSMAIATAPPLKGLAKRLDELASSGCCSRIAWSKNGCIAYVTPDGFGVNLCVFARENETGKWDLGTDVQLDLPQHHDEFRLTHLSWSHLGNDLAVVNEAGHVMIFSCAMVLDRMNFMRTELSQSDSEGDGVVGMHWLAIYPYEQKNHIAWSASKRNQKWNFNITSHVFNDMHHAIDQKACLLYLKRKGDLQLRFQQPDSSWSEVSASLRTDLSTKEAFTHAAFASNNDNKLLMIAYDGSRRLHLYRIEAVWNIPQAPGQPPPKVYEKPDLQAVEIATDDNCHPTMIDSNGLPDDAGSKIPVSAQLTHLDFMPSTPEEGDRSVPTVQAIFVTPPNTIMTNQAHSQQSPSSIIAKWEVHQGEQNLFHSSLDKVTSKKKSAGSLPARTIWQLRRQADTVTNMNQVVTSFIPLWYNMMLAFCYSDGSIEFKKRKTLENITPDFNTEVVTSMPQAGFTFPPIDSPIHVALSPNHCIAASMHQDGKIKLHPMQYNYGSLAIENKDQTQSASASAALAALILQHTTAANQYFCSDDIFSVMGELSTDRKRDFILLMFQSLSVKIDCGVVDDGTNQNHLILLGRSPFFVKTLSALHLLGLQGNIERTLQSKTAWMILNIKYVTQILTTIARMHGDINKAAVRPEVVPQFIGICRWIMHFMVHLIDELFQLGRAFQKYTSASLTPLLIQQKIEELNKPALLILLSGFPRMMMKLWANPIQWVQRTAYGYVQNNNSSPEMRKLYVPLHQALTEAPLDWRHFEALISEAGHLVRQCYKQSNCSAEERDAIERDLLFGRIPPQLFPAARRLVTDTLFAEPTQQGQPSCLADKVDVAKITFFDTTWLGLTASHRAQTWFDSHVVDVCQKTIIRGTGVYAHSNFVGTIKNVRSRSDSIQSAMGEDGARKKQLRRCVRCGAHMEDVMNGLPGYAHTHLDVSTGEEKEFASLRHRKGVAMGLGNGNVSKVQKAILVQ</sequence>
<keyword evidence="5 9" id="KW-0010">Activator</keyword>
<gene>
    <name evidence="9" type="primary">MED16</name>
    <name evidence="12" type="ORF">GRF29_106g1102025</name>
</gene>
<dbReference type="PANTHER" id="PTHR13224:SF6">
    <property type="entry name" value="MEDIATOR OF RNA POLYMERASE II TRANSCRIPTION SUBUNIT 16"/>
    <property type="match status" value="1"/>
</dbReference>
<dbReference type="EMBL" id="WVTA01000010">
    <property type="protein sequence ID" value="KAK3203952.1"/>
    <property type="molecule type" value="Genomic_DNA"/>
</dbReference>
<reference evidence="12 13" key="1">
    <citation type="submission" date="2021-02" db="EMBL/GenBank/DDBJ databases">
        <title>Genome assembly of Pseudopithomyces chartarum.</title>
        <authorList>
            <person name="Jauregui R."/>
            <person name="Singh J."/>
            <person name="Voisey C."/>
        </authorList>
    </citation>
    <scope>NUCLEOTIDE SEQUENCE [LARGE SCALE GENOMIC DNA]</scope>
    <source>
        <strain evidence="12 13">AGR01</strain>
    </source>
</reference>
<comment type="caution">
    <text evidence="12">The sequence shown here is derived from an EMBL/GenBank/DDBJ whole genome shotgun (WGS) entry which is preliminary data.</text>
</comment>
<dbReference type="GO" id="GO:0016592">
    <property type="term" value="C:mediator complex"/>
    <property type="evidence" value="ECO:0007669"/>
    <property type="project" value="InterPro"/>
</dbReference>
<evidence type="ECO:0000256" key="7">
    <source>
        <dbReference type="ARBA" id="ARBA00023242"/>
    </source>
</evidence>
<proteinExistence type="inferred from homology"/>
<dbReference type="InterPro" id="IPR048339">
    <property type="entry name" value="Mediator_Med16_C"/>
</dbReference>
<keyword evidence="7 9" id="KW-0539">Nucleus</keyword>
<dbReference type="Pfam" id="PF20719">
    <property type="entry name" value="Med16_C"/>
    <property type="match status" value="1"/>
</dbReference>
<dbReference type="InterPro" id="IPR021665">
    <property type="entry name" value="Mediator_Med16_N"/>
</dbReference>
<dbReference type="Proteomes" id="UP001280581">
    <property type="component" value="Unassembled WGS sequence"/>
</dbReference>